<dbReference type="NCBIfam" id="TIGR01550">
    <property type="entry name" value="DOC_P1"/>
    <property type="match status" value="1"/>
</dbReference>
<comment type="caution">
    <text evidence="2">The sequence shown here is derived from an EMBL/GenBank/DDBJ whole genome shotgun (WGS) entry which is preliminary data.</text>
</comment>
<dbReference type="Proteomes" id="UP000252586">
    <property type="component" value="Unassembled WGS sequence"/>
</dbReference>
<name>A0A366DBE1_9NOCA</name>
<accession>A0A366DBE1</accession>
<keyword evidence="3" id="KW-1185">Reference proteome</keyword>
<proteinExistence type="predicted"/>
<evidence type="ECO:0000313" key="3">
    <source>
        <dbReference type="Proteomes" id="UP000252586"/>
    </source>
</evidence>
<dbReference type="AlphaFoldDB" id="A0A366DBE1"/>
<dbReference type="PANTHER" id="PTHR39426">
    <property type="entry name" value="HOMOLOGY TO DEATH-ON-CURING PROTEIN OF PHAGE P1"/>
    <property type="match status" value="1"/>
</dbReference>
<dbReference type="InterPro" id="IPR053737">
    <property type="entry name" value="Type_II_TA_Toxin"/>
</dbReference>
<dbReference type="Pfam" id="PF02661">
    <property type="entry name" value="Fic"/>
    <property type="match status" value="1"/>
</dbReference>
<dbReference type="PROSITE" id="PS51459">
    <property type="entry name" value="FIDO"/>
    <property type="match status" value="1"/>
</dbReference>
<protein>
    <submittedName>
        <fullName evidence="2">Death-on-curing protein</fullName>
    </submittedName>
</protein>
<dbReference type="RefSeq" id="WP_067508632.1">
    <property type="nucleotide sequence ID" value="NZ_CP107943.1"/>
</dbReference>
<dbReference type="EMBL" id="QNRE01000013">
    <property type="protein sequence ID" value="RBO86568.1"/>
    <property type="molecule type" value="Genomic_DNA"/>
</dbReference>
<dbReference type="OrthoDB" id="9802752at2"/>
<organism evidence="2 3">
    <name type="scientific">Nocardia puris</name>
    <dbReference type="NCBI Taxonomy" id="208602"/>
    <lineage>
        <taxon>Bacteria</taxon>
        <taxon>Bacillati</taxon>
        <taxon>Actinomycetota</taxon>
        <taxon>Actinomycetes</taxon>
        <taxon>Mycobacteriales</taxon>
        <taxon>Nocardiaceae</taxon>
        <taxon>Nocardia</taxon>
    </lineage>
</organism>
<dbReference type="PANTHER" id="PTHR39426:SF1">
    <property type="entry name" value="HOMOLOGY TO DEATH-ON-CURING PROTEIN OF PHAGE P1"/>
    <property type="match status" value="1"/>
</dbReference>
<dbReference type="InterPro" id="IPR003812">
    <property type="entry name" value="Fido"/>
</dbReference>
<sequence>MSDVRYLDIEDVLEIAYVVTEGSAVVRDPGLLQAHVFRYRTTVFGQDAYPGLFDKAAALLESLARNHALIDGNKRTAWTSAVVFLGLNGFRITLENAPVLETYTFVNAVAMGELDLKQSATTLMKFAGPA</sequence>
<evidence type="ECO:0000313" key="2">
    <source>
        <dbReference type="EMBL" id="RBO86568.1"/>
    </source>
</evidence>
<dbReference type="GO" id="GO:0016301">
    <property type="term" value="F:kinase activity"/>
    <property type="evidence" value="ECO:0007669"/>
    <property type="project" value="InterPro"/>
</dbReference>
<evidence type="ECO:0000259" key="1">
    <source>
        <dbReference type="PROSITE" id="PS51459"/>
    </source>
</evidence>
<gene>
    <name evidence="2" type="ORF">DFR74_113111</name>
</gene>
<dbReference type="Gene3D" id="1.20.120.1870">
    <property type="entry name" value="Fic/DOC protein, Fido domain"/>
    <property type="match status" value="1"/>
</dbReference>
<dbReference type="InterPro" id="IPR006440">
    <property type="entry name" value="Doc"/>
</dbReference>
<feature type="domain" description="Fido" evidence="1">
    <location>
        <begin position="7"/>
        <end position="129"/>
    </location>
</feature>
<reference evidence="2 3" key="1">
    <citation type="submission" date="2018-06" db="EMBL/GenBank/DDBJ databases">
        <title>Genomic Encyclopedia of Type Strains, Phase IV (KMG-IV): sequencing the most valuable type-strain genomes for metagenomic binning, comparative biology and taxonomic classification.</title>
        <authorList>
            <person name="Goeker M."/>
        </authorList>
    </citation>
    <scope>NUCLEOTIDE SEQUENCE [LARGE SCALE GENOMIC DNA]</scope>
    <source>
        <strain evidence="2 3">DSM 44599</strain>
    </source>
</reference>